<organism evidence="5 6">
    <name type="scientific">Helicobacter pullorum</name>
    <dbReference type="NCBI Taxonomy" id="35818"/>
    <lineage>
        <taxon>Bacteria</taxon>
        <taxon>Pseudomonadati</taxon>
        <taxon>Campylobacterota</taxon>
        <taxon>Epsilonproteobacteria</taxon>
        <taxon>Campylobacterales</taxon>
        <taxon>Helicobacteraceae</taxon>
        <taxon>Helicobacter</taxon>
    </lineage>
</organism>
<proteinExistence type="predicted"/>
<dbReference type="SUPFAM" id="SSF53955">
    <property type="entry name" value="Lysozyme-like"/>
    <property type="match status" value="1"/>
</dbReference>
<keyword evidence="2" id="KW-0808">Transferase</keyword>
<accession>A0AAW3J1L6</accession>
<dbReference type="GO" id="GO:0008955">
    <property type="term" value="F:peptidoglycan glycosyltransferase activity"/>
    <property type="evidence" value="ECO:0007669"/>
    <property type="project" value="TreeGrafter"/>
</dbReference>
<dbReference type="Proteomes" id="UP000037800">
    <property type="component" value="Unassembled WGS sequence"/>
</dbReference>
<feature type="transmembrane region" description="Helical" evidence="3">
    <location>
        <begin position="138"/>
        <end position="159"/>
    </location>
</feature>
<evidence type="ECO:0000256" key="2">
    <source>
        <dbReference type="ARBA" id="ARBA00022679"/>
    </source>
</evidence>
<feature type="transmembrane region" description="Helical" evidence="3">
    <location>
        <begin position="112"/>
        <end position="132"/>
    </location>
</feature>
<name>A0AAW3J1L6_9HELI</name>
<evidence type="ECO:0000256" key="1">
    <source>
        <dbReference type="ARBA" id="ARBA00004752"/>
    </source>
</evidence>
<evidence type="ECO:0000313" key="6">
    <source>
        <dbReference type="Proteomes" id="UP000037800"/>
    </source>
</evidence>
<dbReference type="Gene3D" id="1.10.3810.10">
    <property type="entry name" value="Biosynthetic peptidoglycan transglycosylase-like"/>
    <property type="match status" value="1"/>
</dbReference>
<dbReference type="InterPro" id="IPR036950">
    <property type="entry name" value="PBP_transglycosylase"/>
</dbReference>
<gene>
    <name evidence="5" type="ORF">HPU229336_05330</name>
</gene>
<dbReference type="AlphaFoldDB" id="A0AAW3J1L6"/>
<evidence type="ECO:0000259" key="4">
    <source>
        <dbReference type="Pfam" id="PF00912"/>
    </source>
</evidence>
<dbReference type="Pfam" id="PF00912">
    <property type="entry name" value="Transgly"/>
    <property type="match status" value="1"/>
</dbReference>
<feature type="domain" description="Glycosyl transferase family 51" evidence="4">
    <location>
        <begin position="210"/>
        <end position="348"/>
    </location>
</feature>
<sequence>MFDNLVKYVLAFGTIIISLLSGANKTIKEIFSAITNNTDYIWIGIAILMILFFTFMTKNFAERQKSIVFAKRKIIALRRMLGIDYGTQEFLFKKGMLEGANMPFSIKLKVNYLYFIIPILCFVVLLVVNIFLEYSLKYVLTLNILISVALYLFYIYCILDINETMSLVIFRFIFSRLGITFVDNFEHILYRAKLSVYECQRQGINLDNPKKILVAIEDKNFYQHKGIDYRAIGRALLSYARKIPYIKEIPYISKIPFSGGSTITQQLFRTLFIENMNKKRLRRKLAEIYLSRYWLNRILTKKDQLEIYLNAVRFDKQIFGIMQAMQHFYDCDKYIKNLSKAQAFFLIERISVISGTMLPKVIDTIARLENEKILDKQDIREIIDIYTKACDNEKIKAEFKNENILKKLREKYKY</sequence>
<evidence type="ECO:0000313" key="5">
    <source>
        <dbReference type="EMBL" id="KPH49793.1"/>
    </source>
</evidence>
<keyword evidence="3" id="KW-0472">Membrane</keyword>
<protein>
    <submittedName>
        <fullName evidence="5">Transglycosylase</fullName>
    </submittedName>
</protein>
<keyword evidence="3" id="KW-0812">Transmembrane</keyword>
<dbReference type="PANTHER" id="PTHR32282:SF33">
    <property type="entry name" value="PEPTIDOGLYCAN GLYCOSYLTRANSFERASE"/>
    <property type="match status" value="1"/>
</dbReference>
<comment type="caution">
    <text evidence="5">The sequence shown here is derived from an EMBL/GenBank/DDBJ whole genome shotgun (WGS) entry which is preliminary data.</text>
</comment>
<feature type="transmembrane region" description="Helical" evidence="3">
    <location>
        <begin position="41"/>
        <end position="61"/>
    </location>
</feature>
<reference evidence="5 6" key="1">
    <citation type="submission" date="2014-06" db="EMBL/GenBank/DDBJ databases">
        <title>Helicobacter pullorum isolates in fresh chicken meat - phenotypic and genotypic features.</title>
        <authorList>
            <person name="Borges V."/>
            <person name="Santos A."/>
            <person name="Correia C.B."/>
            <person name="Saraiva M."/>
            <person name="Menard A."/>
            <person name="Vieira L."/>
            <person name="Sampaio D.A."/>
            <person name="Gomes J.P."/>
            <person name="Oleastro M."/>
        </authorList>
    </citation>
    <scope>NUCLEOTIDE SEQUENCE [LARGE SCALE GENOMIC DNA]</scope>
    <source>
        <strain evidence="5 6">229336/12</strain>
    </source>
</reference>
<dbReference type="InterPro" id="IPR001264">
    <property type="entry name" value="Glyco_trans_51"/>
</dbReference>
<dbReference type="InterPro" id="IPR023346">
    <property type="entry name" value="Lysozyme-like_dom_sf"/>
</dbReference>
<dbReference type="EMBL" id="JNUR01000039">
    <property type="protein sequence ID" value="KPH49793.1"/>
    <property type="molecule type" value="Genomic_DNA"/>
</dbReference>
<comment type="pathway">
    <text evidence="1">Cell wall biogenesis; peptidoglycan biosynthesis.</text>
</comment>
<evidence type="ECO:0000256" key="3">
    <source>
        <dbReference type="SAM" id="Phobius"/>
    </source>
</evidence>
<dbReference type="InterPro" id="IPR050396">
    <property type="entry name" value="Glycosyltr_51/Transpeptidase"/>
</dbReference>
<dbReference type="PANTHER" id="PTHR32282">
    <property type="entry name" value="BINDING PROTEIN TRANSPEPTIDASE, PUTATIVE-RELATED"/>
    <property type="match status" value="1"/>
</dbReference>
<keyword evidence="3" id="KW-1133">Transmembrane helix</keyword>